<evidence type="ECO:0000256" key="5">
    <source>
        <dbReference type="ARBA" id="ARBA00022801"/>
    </source>
</evidence>
<name>A0A1W1I0S2_9BACT</name>
<dbReference type="GO" id="GO:0005525">
    <property type="term" value="F:GTP binding"/>
    <property type="evidence" value="ECO:0007669"/>
    <property type="project" value="UniProtKB-KW"/>
</dbReference>
<keyword evidence="6" id="KW-0479">Metal-binding</keyword>
<comment type="catalytic activity">
    <reaction evidence="1 6">
        <text>GTP + H2O = 7,8-dihydroneopterin 3'-triphosphate + formate + H(+)</text>
        <dbReference type="Rhea" id="RHEA:17473"/>
        <dbReference type="ChEBI" id="CHEBI:15377"/>
        <dbReference type="ChEBI" id="CHEBI:15378"/>
        <dbReference type="ChEBI" id="CHEBI:15740"/>
        <dbReference type="ChEBI" id="CHEBI:37565"/>
        <dbReference type="ChEBI" id="CHEBI:58462"/>
        <dbReference type="EC" id="3.5.4.16"/>
    </reaction>
</comment>
<dbReference type="EMBL" id="LT828648">
    <property type="protein sequence ID" value="SLM46577.1"/>
    <property type="molecule type" value="Genomic_DNA"/>
</dbReference>
<dbReference type="AlphaFoldDB" id="A0A1W1I0S2"/>
<dbReference type="InterPro" id="IPR020602">
    <property type="entry name" value="GTP_CycHdrlase_I_dom"/>
</dbReference>
<reference evidence="8 9" key="1">
    <citation type="submission" date="2017-03" db="EMBL/GenBank/DDBJ databases">
        <authorList>
            <person name="Afonso C.L."/>
            <person name="Miller P.J."/>
            <person name="Scott M.A."/>
            <person name="Spackman E."/>
            <person name="Goraichik I."/>
            <person name="Dimitrov K.M."/>
            <person name="Suarez D.L."/>
            <person name="Swayne D.E."/>
        </authorList>
    </citation>
    <scope>NUCLEOTIDE SEQUENCE [LARGE SCALE GENOMIC DNA]</scope>
    <source>
        <strain evidence="8">Genome sequencing of Nitrospira japonica strain NJ11</strain>
    </source>
</reference>
<evidence type="ECO:0000256" key="6">
    <source>
        <dbReference type="HAMAP-Rule" id="MF_00223"/>
    </source>
</evidence>
<dbReference type="GO" id="GO:0006730">
    <property type="term" value="P:one-carbon metabolic process"/>
    <property type="evidence" value="ECO:0007669"/>
    <property type="project" value="UniProtKB-UniRule"/>
</dbReference>
<dbReference type="InterPro" id="IPR001474">
    <property type="entry name" value="GTP_CycHdrlase_I"/>
</dbReference>
<dbReference type="GO" id="GO:0005737">
    <property type="term" value="C:cytoplasm"/>
    <property type="evidence" value="ECO:0007669"/>
    <property type="project" value="TreeGrafter"/>
</dbReference>
<dbReference type="NCBIfam" id="NF006825">
    <property type="entry name" value="PRK09347.1-2"/>
    <property type="match status" value="1"/>
</dbReference>
<dbReference type="FunFam" id="3.30.1130.10:FF:000001">
    <property type="entry name" value="GTP cyclohydrolase 1"/>
    <property type="match status" value="1"/>
</dbReference>
<organism evidence="8 9">
    <name type="scientific">Nitrospira japonica</name>
    <dbReference type="NCBI Taxonomy" id="1325564"/>
    <lineage>
        <taxon>Bacteria</taxon>
        <taxon>Pseudomonadati</taxon>
        <taxon>Nitrospirota</taxon>
        <taxon>Nitrospiria</taxon>
        <taxon>Nitrospirales</taxon>
        <taxon>Nitrospiraceae</taxon>
        <taxon>Nitrospira</taxon>
    </lineage>
</organism>
<dbReference type="EC" id="3.5.4.16" evidence="6"/>
<dbReference type="PANTHER" id="PTHR11109">
    <property type="entry name" value="GTP CYCLOHYDROLASE I"/>
    <property type="match status" value="1"/>
</dbReference>
<gene>
    <name evidence="6 8" type="primary">folE</name>
    <name evidence="8" type="ORF">NSJP_0405</name>
</gene>
<dbReference type="RefSeq" id="WP_080885239.1">
    <property type="nucleotide sequence ID" value="NZ_LT828648.1"/>
</dbReference>
<dbReference type="GO" id="GO:0003934">
    <property type="term" value="F:GTP cyclohydrolase I activity"/>
    <property type="evidence" value="ECO:0007669"/>
    <property type="project" value="UniProtKB-UniRule"/>
</dbReference>
<dbReference type="PROSITE" id="PS00859">
    <property type="entry name" value="GTP_CYCLOHYDROL_1_1"/>
    <property type="match status" value="1"/>
</dbReference>
<keyword evidence="4 6" id="KW-0554">One-carbon metabolism</keyword>
<dbReference type="SUPFAM" id="SSF55620">
    <property type="entry name" value="Tetrahydrobiopterin biosynthesis enzymes-like"/>
    <property type="match status" value="1"/>
</dbReference>
<sequence length="213" mass="24086">MAKLRRRTLQRIEDLPPVKRPADEGHIQSLVAQLLKALGETPSRNGLLKTPERVAKALQFMTRGYHQNIDHLLNGALFPIEYDEMVIVKDIDFFSMCEHHMLPFFGKCHVGYLPNKKVVGLSKIPRVVDAFSRRLQVQERLTTQIAETLKQKLNAHGVGVVMEAQHLCMMMRGVEKQNTIAVTSSMLGAFRTQQQTRAEFLKLISRNGVGDLG</sequence>
<keyword evidence="6" id="KW-0342">GTP-binding</keyword>
<evidence type="ECO:0000313" key="9">
    <source>
        <dbReference type="Proteomes" id="UP000192042"/>
    </source>
</evidence>
<dbReference type="InterPro" id="IPR018234">
    <property type="entry name" value="GTP_CycHdrlase_I_CS"/>
</dbReference>
<evidence type="ECO:0000313" key="8">
    <source>
        <dbReference type="EMBL" id="SLM46577.1"/>
    </source>
</evidence>
<dbReference type="HAMAP" id="MF_00223">
    <property type="entry name" value="FolE"/>
    <property type="match status" value="1"/>
</dbReference>
<comment type="similarity">
    <text evidence="3 6">Belongs to the GTP cyclohydrolase I family.</text>
</comment>
<feature type="binding site" evidence="6">
    <location>
        <position position="168"/>
    </location>
    <ligand>
        <name>Zn(2+)</name>
        <dbReference type="ChEBI" id="CHEBI:29105"/>
    </ligand>
</feature>
<keyword evidence="5 6" id="KW-0378">Hydrolase</keyword>
<keyword evidence="6" id="KW-0862">Zinc</keyword>
<keyword evidence="9" id="KW-1185">Reference proteome</keyword>
<dbReference type="GO" id="GO:0006729">
    <property type="term" value="P:tetrahydrobiopterin biosynthetic process"/>
    <property type="evidence" value="ECO:0007669"/>
    <property type="project" value="TreeGrafter"/>
</dbReference>
<feature type="binding site" evidence="6">
    <location>
        <position position="97"/>
    </location>
    <ligand>
        <name>Zn(2+)</name>
        <dbReference type="ChEBI" id="CHEBI:29105"/>
    </ligand>
</feature>
<dbReference type="Gene3D" id="1.10.286.10">
    <property type="match status" value="1"/>
</dbReference>
<dbReference type="InterPro" id="IPR043133">
    <property type="entry name" value="GTP-CH-I_C/QueF"/>
</dbReference>
<keyword evidence="6" id="KW-0547">Nucleotide-binding</keyword>
<evidence type="ECO:0000259" key="7">
    <source>
        <dbReference type="Pfam" id="PF01227"/>
    </source>
</evidence>
<dbReference type="PANTHER" id="PTHR11109:SF7">
    <property type="entry name" value="GTP CYCLOHYDROLASE 1"/>
    <property type="match status" value="1"/>
</dbReference>
<dbReference type="PROSITE" id="PS00860">
    <property type="entry name" value="GTP_CYCLOHYDROL_1_2"/>
    <property type="match status" value="1"/>
</dbReference>
<dbReference type="Pfam" id="PF01227">
    <property type="entry name" value="GTP_cyclohydroI"/>
    <property type="match status" value="1"/>
</dbReference>
<dbReference type="InterPro" id="IPR043134">
    <property type="entry name" value="GTP-CH-I_N"/>
</dbReference>
<feature type="binding site" evidence="6">
    <location>
        <position position="100"/>
    </location>
    <ligand>
        <name>Zn(2+)</name>
        <dbReference type="ChEBI" id="CHEBI:29105"/>
    </ligand>
</feature>
<dbReference type="OrthoDB" id="9801207at2"/>
<dbReference type="NCBIfam" id="NF006826">
    <property type="entry name" value="PRK09347.1-3"/>
    <property type="match status" value="1"/>
</dbReference>
<dbReference type="GO" id="GO:0008270">
    <property type="term" value="F:zinc ion binding"/>
    <property type="evidence" value="ECO:0007669"/>
    <property type="project" value="UniProtKB-UniRule"/>
</dbReference>
<dbReference type="GO" id="GO:0046654">
    <property type="term" value="P:tetrahydrofolate biosynthetic process"/>
    <property type="evidence" value="ECO:0007669"/>
    <property type="project" value="UniProtKB-UniRule"/>
</dbReference>
<evidence type="ECO:0000256" key="4">
    <source>
        <dbReference type="ARBA" id="ARBA00022563"/>
    </source>
</evidence>
<dbReference type="KEGG" id="nja:NSJP_0405"/>
<proteinExistence type="inferred from homology"/>
<comment type="subunit">
    <text evidence="6">Homopolymer.</text>
</comment>
<dbReference type="STRING" id="1325564.NSJP_0405"/>
<feature type="domain" description="GTP cyclohydrolase I" evidence="7">
    <location>
        <begin position="28"/>
        <end position="204"/>
    </location>
</feature>
<evidence type="ECO:0000256" key="2">
    <source>
        <dbReference type="ARBA" id="ARBA00005080"/>
    </source>
</evidence>
<evidence type="ECO:0000256" key="1">
    <source>
        <dbReference type="ARBA" id="ARBA00001052"/>
    </source>
</evidence>
<protein>
    <recommendedName>
        <fullName evidence="6">GTP cyclohydrolase 1</fullName>
        <ecNumber evidence="6">3.5.4.16</ecNumber>
    </recommendedName>
    <alternativeName>
        <fullName evidence="6">GTP cyclohydrolase I</fullName>
        <shortName evidence="6">GTP-CH-I</shortName>
    </alternativeName>
</protein>
<dbReference type="Proteomes" id="UP000192042">
    <property type="component" value="Chromosome I"/>
</dbReference>
<accession>A0A1W1I0S2</accession>
<dbReference type="Gene3D" id="3.30.1130.10">
    <property type="match status" value="1"/>
</dbReference>
<evidence type="ECO:0000256" key="3">
    <source>
        <dbReference type="ARBA" id="ARBA00008085"/>
    </source>
</evidence>
<dbReference type="UniPathway" id="UPA00848">
    <property type="reaction ID" value="UER00151"/>
</dbReference>
<comment type="pathway">
    <text evidence="2 6">Cofactor biosynthesis; 7,8-dihydroneopterin triphosphate biosynthesis; 7,8-dihydroneopterin triphosphate from GTP: step 1/1.</text>
</comment>
<dbReference type="NCBIfam" id="TIGR00063">
    <property type="entry name" value="folE"/>
    <property type="match status" value="1"/>
</dbReference>